<dbReference type="SMART" id="SM00271">
    <property type="entry name" value="DnaJ"/>
    <property type="match status" value="1"/>
</dbReference>
<dbReference type="CDD" id="cd06257">
    <property type="entry name" value="DnaJ"/>
    <property type="match status" value="1"/>
</dbReference>
<organism evidence="5 6">
    <name type="scientific">Xylaria multiplex</name>
    <dbReference type="NCBI Taxonomy" id="323545"/>
    <lineage>
        <taxon>Eukaryota</taxon>
        <taxon>Fungi</taxon>
        <taxon>Dikarya</taxon>
        <taxon>Ascomycota</taxon>
        <taxon>Pezizomycotina</taxon>
        <taxon>Sordariomycetes</taxon>
        <taxon>Xylariomycetidae</taxon>
        <taxon>Xylariales</taxon>
        <taxon>Xylariaceae</taxon>
        <taxon>Xylaria</taxon>
    </lineage>
</organism>
<dbReference type="SUPFAM" id="SSF46565">
    <property type="entry name" value="Chaperone J-domain"/>
    <property type="match status" value="1"/>
</dbReference>
<evidence type="ECO:0000313" key="5">
    <source>
        <dbReference type="EMBL" id="KAF2963146.1"/>
    </source>
</evidence>
<name>A0A7C8IGL3_9PEZI</name>
<dbReference type="PANTHER" id="PTHR43096">
    <property type="entry name" value="DNAJ HOMOLOG 1, MITOCHONDRIAL-RELATED"/>
    <property type="match status" value="1"/>
</dbReference>
<evidence type="ECO:0000259" key="4">
    <source>
        <dbReference type="PROSITE" id="PS50076"/>
    </source>
</evidence>
<dbReference type="PROSITE" id="PS50076">
    <property type="entry name" value="DNAJ_2"/>
    <property type="match status" value="1"/>
</dbReference>
<dbReference type="GO" id="GO:0042026">
    <property type="term" value="P:protein refolding"/>
    <property type="evidence" value="ECO:0007669"/>
    <property type="project" value="TreeGrafter"/>
</dbReference>
<dbReference type="OrthoDB" id="10250354at2759"/>
<keyword evidence="6" id="KW-1185">Reference proteome</keyword>
<comment type="caution">
    <text evidence="5">The sequence shown here is derived from an EMBL/GenBank/DDBJ whole genome shotgun (WGS) entry which is preliminary data.</text>
</comment>
<keyword evidence="1" id="KW-0143">Chaperone</keyword>
<sequence length="322" mass="35068">MPARSPVSLLAAPAPAPIQRRCLCFLYPAPAPLTLRNPVFFPKSAKSPQPRHNSLPRGDIRRPFHSTTARRDDAIDNARNHYETLKVAPTASASEIKKSFYTLSKTHHPDVHDASGRRGAAKRFMRISEAYSILSSPTKRAKYDRDHMDLAQSTPLHPQRKGSYASTGPASGLSKRRGTFQGPPPSFFRSGGWGAQGEKRQAAHEQSTGSGYGGAASAGRGTMGGMGPGQDPFGHRDDVPHFDKESHQRTGRHSDRRREARWATATDSRNRVTIEPERGVGGMFVVIGSVLLFSFLGPLLLSPLWYGGAPKPKEKGAGRTVT</sequence>
<feature type="region of interest" description="Disordered" evidence="2">
    <location>
        <begin position="152"/>
        <end position="264"/>
    </location>
</feature>
<dbReference type="Proteomes" id="UP000481858">
    <property type="component" value="Unassembled WGS sequence"/>
</dbReference>
<evidence type="ECO:0000256" key="1">
    <source>
        <dbReference type="ARBA" id="ARBA00023186"/>
    </source>
</evidence>
<dbReference type="InParanoid" id="A0A7C8IGL3"/>
<feature type="region of interest" description="Disordered" evidence="2">
    <location>
        <begin position="42"/>
        <end position="63"/>
    </location>
</feature>
<evidence type="ECO:0000256" key="2">
    <source>
        <dbReference type="SAM" id="MobiDB-lite"/>
    </source>
</evidence>
<reference evidence="5 6" key="1">
    <citation type="submission" date="2019-12" db="EMBL/GenBank/DDBJ databases">
        <title>Draft genome sequence of the ascomycete Xylaria multiplex DSM 110363.</title>
        <authorList>
            <person name="Buettner E."/>
            <person name="Kellner H."/>
        </authorList>
    </citation>
    <scope>NUCLEOTIDE SEQUENCE [LARGE SCALE GENOMIC DNA]</scope>
    <source>
        <strain evidence="5 6">DSM 110363</strain>
    </source>
</reference>
<keyword evidence="3" id="KW-0472">Membrane</keyword>
<dbReference type="GO" id="GO:0051082">
    <property type="term" value="F:unfolded protein binding"/>
    <property type="evidence" value="ECO:0007669"/>
    <property type="project" value="TreeGrafter"/>
</dbReference>
<dbReference type="AlphaFoldDB" id="A0A7C8IGL3"/>
<feature type="compositionally biased region" description="Gly residues" evidence="2">
    <location>
        <begin position="210"/>
        <end position="228"/>
    </location>
</feature>
<dbReference type="EMBL" id="WUBL01000229">
    <property type="protein sequence ID" value="KAF2963146.1"/>
    <property type="molecule type" value="Genomic_DNA"/>
</dbReference>
<feature type="transmembrane region" description="Helical" evidence="3">
    <location>
        <begin position="280"/>
        <end position="306"/>
    </location>
</feature>
<dbReference type="Pfam" id="PF00226">
    <property type="entry name" value="DnaJ"/>
    <property type="match status" value="1"/>
</dbReference>
<protein>
    <recommendedName>
        <fullName evidence="4">J domain-containing protein</fullName>
    </recommendedName>
</protein>
<feature type="compositionally biased region" description="Basic and acidic residues" evidence="2">
    <location>
        <begin position="233"/>
        <end position="261"/>
    </location>
</feature>
<keyword evidence="3" id="KW-1133">Transmembrane helix</keyword>
<dbReference type="PRINTS" id="PR00625">
    <property type="entry name" value="JDOMAIN"/>
</dbReference>
<dbReference type="PANTHER" id="PTHR43096:SF52">
    <property type="entry name" value="DNAJ HOMOLOG 1, MITOCHONDRIAL-RELATED"/>
    <property type="match status" value="1"/>
</dbReference>
<dbReference type="InterPro" id="IPR001623">
    <property type="entry name" value="DnaJ_domain"/>
</dbReference>
<dbReference type="InterPro" id="IPR036869">
    <property type="entry name" value="J_dom_sf"/>
</dbReference>
<evidence type="ECO:0000256" key="3">
    <source>
        <dbReference type="SAM" id="Phobius"/>
    </source>
</evidence>
<accession>A0A7C8IGL3</accession>
<gene>
    <name evidence="5" type="ORF">GQX73_g10434</name>
</gene>
<dbReference type="GO" id="GO:0005737">
    <property type="term" value="C:cytoplasm"/>
    <property type="evidence" value="ECO:0007669"/>
    <property type="project" value="TreeGrafter"/>
</dbReference>
<keyword evidence="3" id="KW-0812">Transmembrane</keyword>
<proteinExistence type="predicted"/>
<evidence type="ECO:0000313" key="6">
    <source>
        <dbReference type="Proteomes" id="UP000481858"/>
    </source>
</evidence>
<dbReference type="Gene3D" id="1.10.287.110">
    <property type="entry name" value="DnaJ domain"/>
    <property type="match status" value="1"/>
</dbReference>
<feature type="domain" description="J" evidence="4">
    <location>
        <begin position="80"/>
        <end position="147"/>
    </location>
</feature>